<feature type="signal peptide" evidence="2">
    <location>
        <begin position="1"/>
        <end position="37"/>
    </location>
</feature>
<keyword evidence="4" id="KW-1185">Reference proteome</keyword>
<organism evidence="3 4">
    <name type="scientific">Streptomyces milbemycinicus</name>
    <dbReference type="NCBI Taxonomy" id="476552"/>
    <lineage>
        <taxon>Bacteria</taxon>
        <taxon>Bacillati</taxon>
        <taxon>Actinomycetota</taxon>
        <taxon>Actinomycetes</taxon>
        <taxon>Kitasatosporales</taxon>
        <taxon>Streptomycetaceae</taxon>
        <taxon>Streptomyces</taxon>
    </lineage>
</organism>
<dbReference type="Proteomes" id="UP001620295">
    <property type="component" value="Unassembled WGS sequence"/>
</dbReference>
<proteinExistence type="predicted"/>
<evidence type="ECO:0000313" key="4">
    <source>
        <dbReference type="Proteomes" id="UP001620295"/>
    </source>
</evidence>
<feature type="compositionally biased region" description="Basic and acidic residues" evidence="1">
    <location>
        <begin position="41"/>
        <end position="53"/>
    </location>
</feature>
<feature type="chain" id="PRO_5045931264" evidence="2">
    <location>
        <begin position="38"/>
        <end position="157"/>
    </location>
</feature>
<evidence type="ECO:0000256" key="1">
    <source>
        <dbReference type="SAM" id="MobiDB-lite"/>
    </source>
</evidence>
<accession>A0ABW8M1U1</accession>
<feature type="region of interest" description="Disordered" evidence="1">
    <location>
        <begin position="40"/>
        <end position="127"/>
    </location>
</feature>
<protein>
    <submittedName>
        <fullName evidence="3">Uncharacterized protein</fullName>
    </submittedName>
</protein>
<feature type="compositionally biased region" description="Low complexity" evidence="1">
    <location>
        <begin position="54"/>
        <end position="64"/>
    </location>
</feature>
<sequence length="157" mass="16904">MFLDQRIQRRRKVRDRLLMLAALVVAAAMGAAVFAFVSDGSDGKQSGEGDHKPSPAAAKSAGPATGFTKPTVLPTPRDIEDGVPVGYPTRPRARSRPSHTSTTSWIGNAHRPHQGITNARPLHPLPASIIDPDQIAGLDIRRRDRLGGVLHEYLHAA</sequence>
<dbReference type="EMBL" id="JBJDQH010000020">
    <property type="protein sequence ID" value="MFK4271843.1"/>
    <property type="molecule type" value="Genomic_DNA"/>
</dbReference>
<reference evidence="3 4" key="1">
    <citation type="submission" date="2024-11" db="EMBL/GenBank/DDBJ databases">
        <title>The Natural Products Discovery Center: Release of the First 8490 Sequenced Strains for Exploring Actinobacteria Biosynthetic Diversity.</title>
        <authorList>
            <person name="Kalkreuter E."/>
            <person name="Kautsar S.A."/>
            <person name="Yang D."/>
            <person name="Bader C.D."/>
            <person name="Teijaro C.N."/>
            <person name="Fluegel L."/>
            <person name="Davis C.M."/>
            <person name="Simpson J.R."/>
            <person name="Lauterbach L."/>
            <person name="Steele A.D."/>
            <person name="Gui C."/>
            <person name="Meng S."/>
            <person name="Li G."/>
            <person name="Viehrig K."/>
            <person name="Ye F."/>
            <person name="Su P."/>
            <person name="Kiefer A.F."/>
            <person name="Nichols A."/>
            <person name="Cepeda A.J."/>
            <person name="Yan W."/>
            <person name="Fan B."/>
            <person name="Jiang Y."/>
            <person name="Adhikari A."/>
            <person name="Zheng C.-J."/>
            <person name="Schuster L."/>
            <person name="Cowan T.M."/>
            <person name="Smanski M.J."/>
            <person name="Chevrette M.G."/>
            <person name="De Carvalho L.P.S."/>
            <person name="Shen B."/>
        </authorList>
    </citation>
    <scope>NUCLEOTIDE SEQUENCE [LARGE SCALE GENOMIC DNA]</scope>
    <source>
        <strain evidence="3 4">NPDC020863</strain>
    </source>
</reference>
<evidence type="ECO:0000256" key="2">
    <source>
        <dbReference type="SAM" id="SignalP"/>
    </source>
</evidence>
<gene>
    <name evidence="3" type="ORF">ACI2L5_44170</name>
</gene>
<comment type="caution">
    <text evidence="3">The sequence shown here is derived from an EMBL/GenBank/DDBJ whole genome shotgun (WGS) entry which is preliminary data.</text>
</comment>
<dbReference type="RefSeq" id="WP_358646611.1">
    <property type="nucleotide sequence ID" value="NZ_JBFAEV010000048.1"/>
</dbReference>
<evidence type="ECO:0000313" key="3">
    <source>
        <dbReference type="EMBL" id="MFK4271843.1"/>
    </source>
</evidence>
<name>A0ABW8M1U1_9ACTN</name>
<keyword evidence="2" id="KW-0732">Signal</keyword>